<comment type="caution">
    <text evidence="1">The sequence shown here is derived from an EMBL/GenBank/DDBJ whole genome shotgun (WGS) entry which is preliminary data.</text>
</comment>
<evidence type="ECO:0000313" key="2">
    <source>
        <dbReference type="Proteomes" id="UP000604161"/>
    </source>
</evidence>
<evidence type="ECO:0000313" key="1">
    <source>
        <dbReference type="EMBL" id="MBD5770939.1"/>
    </source>
</evidence>
<evidence type="ECO:0008006" key="3">
    <source>
        <dbReference type="Google" id="ProtNLM"/>
    </source>
</evidence>
<dbReference type="SUPFAM" id="SSF55785">
    <property type="entry name" value="PYP-like sensor domain (PAS domain)"/>
    <property type="match status" value="1"/>
</dbReference>
<name>A0ABR8NY39_9GAMM</name>
<reference evidence="1 2" key="1">
    <citation type="submission" date="2020-09" db="EMBL/GenBank/DDBJ databases">
        <title>Marinomonas sp. nov., isolated from the cysticercosis algae of Qingdao, China.</title>
        <authorList>
            <person name="Sun X."/>
        </authorList>
    </citation>
    <scope>NUCLEOTIDE SEQUENCE [LARGE SCALE GENOMIC DNA]</scope>
    <source>
        <strain evidence="1 2">SM2066</strain>
    </source>
</reference>
<organism evidence="1 2">
    <name type="scientific">Marinomonas colpomeniae</name>
    <dbReference type="NCBI Taxonomy" id="2774408"/>
    <lineage>
        <taxon>Bacteria</taxon>
        <taxon>Pseudomonadati</taxon>
        <taxon>Pseudomonadota</taxon>
        <taxon>Gammaproteobacteria</taxon>
        <taxon>Oceanospirillales</taxon>
        <taxon>Oceanospirillaceae</taxon>
        <taxon>Marinomonas</taxon>
    </lineage>
</organism>
<dbReference type="Gene3D" id="3.30.450.20">
    <property type="entry name" value="PAS domain"/>
    <property type="match status" value="1"/>
</dbReference>
<accession>A0ABR8NY39</accession>
<gene>
    <name evidence="1" type="ORF">IF202_07725</name>
</gene>
<proteinExistence type="predicted"/>
<dbReference type="InterPro" id="IPR035965">
    <property type="entry name" value="PAS-like_dom_sf"/>
</dbReference>
<sequence>MSNEAEGLADLHWMFDMLHHIDVGLVVLNEKYEVQLWNSFMENHSGVSSSIAKQQSLLSIFPNLDTGWLRQKMDNVFGLKTPIYISWEQRPNLFPFKSYRPITGIANKMYQNVAIRPISSPNGAIKHLCLVVYDVTDIATNKIALSAANDKLKRLTSALSK</sequence>
<dbReference type="EMBL" id="JACYFC010000002">
    <property type="protein sequence ID" value="MBD5770939.1"/>
    <property type="molecule type" value="Genomic_DNA"/>
</dbReference>
<dbReference type="RefSeq" id="WP_191594302.1">
    <property type="nucleotide sequence ID" value="NZ_JACYFC010000002.1"/>
</dbReference>
<protein>
    <recommendedName>
        <fullName evidence="3">Diguanylate cyclase</fullName>
    </recommendedName>
</protein>
<keyword evidence="2" id="KW-1185">Reference proteome</keyword>
<dbReference type="Proteomes" id="UP000604161">
    <property type="component" value="Unassembled WGS sequence"/>
</dbReference>